<protein>
    <submittedName>
        <fullName evidence="1">p110-5L</fullName>
    </submittedName>
</protein>
<organismHost>
    <name type="scientific">Phacochoerus aethiopicus</name>
    <name type="common">Warthog</name>
    <dbReference type="NCBI Taxonomy" id="85517"/>
</organismHost>
<reference evidence="1" key="1">
    <citation type="submission" date="2019-10" db="EMBL/GenBank/DDBJ databases">
        <authorList>
            <person name="Ndlovu S.S."/>
        </authorList>
    </citation>
    <scope>NUCLEOTIDE SEQUENCE [LARGE SCALE GENOMIC DNA]</scope>
    <source>
        <strain evidence="1">Zaire</strain>
    </source>
</reference>
<organismHost>
    <name type="scientific">Ornithodoros moubata</name>
    <name type="common">Soft tick</name>
    <name type="synonym">Argasid tick</name>
    <dbReference type="NCBI Taxonomy" id="6938"/>
</organismHost>
<organismHost>
    <name type="scientific">Sus scrofa</name>
    <name type="common">Pig</name>
    <dbReference type="NCBI Taxonomy" id="9823"/>
</organismHost>
<accession>A0A6G7KT19</accession>
<dbReference type="EMBL" id="MN630494">
    <property type="protein sequence ID" value="QII88526.1"/>
    <property type="molecule type" value="Genomic_DNA"/>
</dbReference>
<evidence type="ECO:0000313" key="1">
    <source>
        <dbReference type="EMBL" id="QII88526.1"/>
    </source>
</evidence>
<gene>
    <name evidence="1" type="primary">110-5L</name>
</gene>
<organism evidence="1">
    <name type="scientific">African swine fever virus</name>
    <name type="common">ASFV</name>
    <dbReference type="NCBI Taxonomy" id="10497"/>
    <lineage>
        <taxon>Viruses</taxon>
        <taxon>Varidnaviria</taxon>
        <taxon>Bamfordvirae</taxon>
        <taxon>Nucleocytoviricota</taxon>
        <taxon>Pokkesviricetes</taxon>
        <taxon>Asfuvirales</taxon>
        <taxon>Asfarviridae</taxon>
        <taxon>Asfivirus</taxon>
        <taxon>Asfivirus haemorrhagiae</taxon>
    </lineage>
</organism>
<sequence length="82" mass="9379">METIHGCTYSFSRIVVFPNLFTQRPFCQSQQNWQHSMYVHQYSSSFSAGFSVGCSCPTSWLATWLARRPRIPKKITIIAMAG</sequence>
<organismHost>
    <name type="scientific">Potamochoerus larvatus</name>
    <name type="common">Bushpig</name>
    <dbReference type="NCBI Taxonomy" id="273792"/>
</organismHost>
<organismHost>
    <name type="scientific">Phacochoerus africanus</name>
    <name type="common">Warthog</name>
    <dbReference type="NCBI Taxonomy" id="41426"/>
</organismHost>
<organismHost>
    <name type="scientific">Ornithodoros</name>
    <name type="common">relapsing fever ticks</name>
    <dbReference type="NCBI Taxonomy" id="6937"/>
</organismHost>
<proteinExistence type="predicted"/>
<name>A0A6G7KT19_ASF</name>